<dbReference type="InterPro" id="IPR032799">
    <property type="entry name" value="TAXi_C"/>
</dbReference>
<evidence type="ECO:0000259" key="7">
    <source>
        <dbReference type="Pfam" id="PF14541"/>
    </source>
</evidence>
<dbReference type="InterPro" id="IPR034161">
    <property type="entry name" value="Pepsin-like_plant"/>
</dbReference>
<evidence type="ECO:0000256" key="4">
    <source>
        <dbReference type="ARBA" id="ARBA00022801"/>
    </source>
</evidence>
<protein>
    <submittedName>
        <fullName evidence="9">Aspartic proteinase CDR1</fullName>
    </submittedName>
</protein>
<reference evidence="9 10" key="1">
    <citation type="submission" date="2018-09" db="EMBL/GenBank/DDBJ databases">
        <title>A high-quality reference genome of wild soybean provides a powerful tool to mine soybean genomes.</title>
        <authorList>
            <person name="Xie M."/>
            <person name="Chung C.Y.L."/>
            <person name="Li M.-W."/>
            <person name="Wong F.-L."/>
            <person name="Chan T.-F."/>
            <person name="Lam H.-M."/>
        </authorList>
    </citation>
    <scope>NUCLEOTIDE SEQUENCE [LARGE SCALE GENOMIC DNA]</scope>
    <source>
        <strain evidence="10">cv. W05</strain>
        <tissue evidence="9">Hypocotyl of etiolated seedlings</tissue>
    </source>
</reference>
<accession>A0A445L8R9</accession>
<dbReference type="SMR" id="A0A445L8R9"/>
<dbReference type="Pfam" id="PF14543">
    <property type="entry name" value="TAXi_N"/>
    <property type="match status" value="1"/>
</dbReference>
<dbReference type="GO" id="GO:0004190">
    <property type="term" value="F:aspartic-type endopeptidase activity"/>
    <property type="evidence" value="ECO:0007669"/>
    <property type="project" value="UniProtKB-KW"/>
</dbReference>
<proteinExistence type="inferred from homology"/>
<dbReference type="Gene3D" id="2.40.70.10">
    <property type="entry name" value="Acid Proteases"/>
    <property type="match status" value="3"/>
</dbReference>
<name>A0A445L8R9_GLYSO</name>
<comment type="caution">
    <text evidence="9">The sequence shown here is derived from an EMBL/GenBank/DDBJ whole genome shotgun (WGS) entry which is preliminary data.</text>
</comment>
<evidence type="ECO:0000313" key="9">
    <source>
        <dbReference type="EMBL" id="RZC19334.1"/>
    </source>
</evidence>
<dbReference type="PANTHER" id="PTHR47967">
    <property type="entry name" value="OS07G0603500 PROTEIN-RELATED"/>
    <property type="match status" value="1"/>
</dbReference>
<evidence type="ECO:0000256" key="2">
    <source>
        <dbReference type="ARBA" id="ARBA00022670"/>
    </source>
</evidence>
<dbReference type="EMBL" id="QZWG01000003">
    <property type="protein sequence ID" value="RZC19334.1"/>
    <property type="molecule type" value="Genomic_DNA"/>
</dbReference>
<dbReference type="Proteomes" id="UP000289340">
    <property type="component" value="Chromosome 3"/>
</dbReference>
<feature type="chain" id="PRO_5019581748" evidence="6">
    <location>
        <begin position="22"/>
        <end position="352"/>
    </location>
</feature>
<dbReference type="GO" id="GO:0005576">
    <property type="term" value="C:extracellular region"/>
    <property type="evidence" value="ECO:0007669"/>
    <property type="project" value="TreeGrafter"/>
</dbReference>
<evidence type="ECO:0000259" key="8">
    <source>
        <dbReference type="Pfam" id="PF14543"/>
    </source>
</evidence>
<evidence type="ECO:0000256" key="1">
    <source>
        <dbReference type="ARBA" id="ARBA00007447"/>
    </source>
</evidence>
<keyword evidence="3" id="KW-0064">Aspartyl protease</keyword>
<dbReference type="GO" id="GO:0006508">
    <property type="term" value="P:proteolysis"/>
    <property type="evidence" value="ECO:0007669"/>
    <property type="project" value="UniProtKB-KW"/>
</dbReference>
<comment type="similarity">
    <text evidence="1">Belongs to the peptidase A1 family.</text>
</comment>
<keyword evidence="10" id="KW-1185">Reference proteome</keyword>
<keyword evidence="2" id="KW-0645">Protease</keyword>
<evidence type="ECO:0000256" key="6">
    <source>
        <dbReference type="SAM" id="SignalP"/>
    </source>
</evidence>
<feature type="signal peptide" evidence="6">
    <location>
        <begin position="1"/>
        <end position="21"/>
    </location>
</feature>
<evidence type="ECO:0000256" key="5">
    <source>
        <dbReference type="ARBA" id="ARBA00023180"/>
    </source>
</evidence>
<evidence type="ECO:0000256" key="3">
    <source>
        <dbReference type="ARBA" id="ARBA00022750"/>
    </source>
</evidence>
<gene>
    <name evidence="9" type="ORF">D0Y65_006234</name>
</gene>
<sequence length="352" mass="39917">MASNFCFCLCFFVMFMFLCQTQTFEASNSAGFSVQLIGRNSSHDFPFRKLHKHRSHSFNQLNQLTYDYYSYEYLMRFTLGTPPVEIYGVYDTGSGISSKAFPSNSCSPQNVCVYNYAYYDTVTLRVIANEIATFNFNDIELIVRDFLFGCGHYNNLKFSDGNFMGIIGFDQVPLSLISQIGTRFGGRRFFQCLVSFHVDHNIAGKINFVTTPLVSRETPHYYVTVKGISVGNKFLPFNPSQQFSEGHMMIDSESIGHDPRFEGLLCFRSGKIPEGPILTFHFEGASVQLMSTQTFFMIEEGLFCFGMDGVSAEPYAFGNFVQSNILIGFDLDRKTISFMPTDRTKRVGIISM</sequence>
<dbReference type="CDD" id="cd05476">
    <property type="entry name" value="pepsin_A_like_plant"/>
    <property type="match status" value="1"/>
</dbReference>
<dbReference type="PANTHER" id="PTHR47967:SF86">
    <property type="entry name" value="EUKARYOTIC ASPARTYL PROTEASE FAMILY PROTEIN"/>
    <property type="match status" value="1"/>
</dbReference>
<dbReference type="SUPFAM" id="SSF50630">
    <property type="entry name" value="Acid proteases"/>
    <property type="match status" value="1"/>
</dbReference>
<dbReference type="Pfam" id="PF14541">
    <property type="entry name" value="TAXi_C"/>
    <property type="match status" value="1"/>
</dbReference>
<keyword evidence="5" id="KW-0325">Glycoprotein</keyword>
<dbReference type="AlphaFoldDB" id="A0A445L8R9"/>
<feature type="domain" description="Xylanase inhibitor N-terminal" evidence="8">
    <location>
        <begin position="102"/>
        <end position="207"/>
    </location>
</feature>
<evidence type="ECO:0000313" key="10">
    <source>
        <dbReference type="Proteomes" id="UP000289340"/>
    </source>
</evidence>
<dbReference type="InterPro" id="IPR032861">
    <property type="entry name" value="TAXi_N"/>
</dbReference>
<dbReference type="InterPro" id="IPR021109">
    <property type="entry name" value="Peptidase_aspartic_dom_sf"/>
</dbReference>
<organism evidence="9 10">
    <name type="scientific">Glycine soja</name>
    <name type="common">Wild soybean</name>
    <dbReference type="NCBI Taxonomy" id="3848"/>
    <lineage>
        <taxon>Eukaryota</taxon>
        <taxon>Viridiplantae</taxon>
        <taxon>Streptophyta</taxon>
        <taxon>Embryophyta</taxon>
        <taxon>Tracheophyta</taxon>
        <taxon>Spermatophyta</taxon>
        <taxon>Magnoliopsida</taxon>
        <taxon>eudicotyledons</taxon>
        <taxon>Gunneridae</taxon>
        <taxon>Pentapetalae</taxon>
        <taxon>rosids</taxon>
        <taxon>fabids</taxon>
        <taxon>Fabales</taxon>
        <taxon>Fabaceae</taxon>
        <taxon>Papilionoideae</taxon>
        <taxon>50 kb inversion clade</taxon>
        <taxon>NPAAA clade</taxon>
        <taxon>indigoferoid/millettioid clade</taxon>
        <taxon>Phaseoleae</taxon>
        <taxon>Glycine</taxon>
        <taxon>Glycine subgen. Soja</taxon>
    </lineage>
</organism>
<dbReference type="InterPro" id="IPR051708">
    <property type="entry name" value="Plant_Aspart_Prot_A1"/>
</dbReference>
<keyword evidence="6" id="KW-0732">Signal</keyword>
<feature type="domain" description="Xylanase inhibitor C-terminal" evidence="7">
    <location>
        <begin position="265"/>
        <end position="339"/>
    </location>
</feature>
<keyword evidence="4" id="KW-0378">Hydrolase</keyword>